<name>A0A846LQV7_9ACTN</name>
<dbReference type="SMART" id="SM00091">
    <property type="entry name" value="PAS"/>
    <property type="match status" value="1"/>
</dbReference>
<dbReference type="NCBIfam" id="TIGR00229">
    <property type="entry name" value="sensory_box"/>
    <property type="match status" value="1"/>
</dbReference>
<feature type="domain" description="GGDEF" evidence="2">
    <location>
        <begin position="185"/>
        <end position="316"/>
    </location>
</feature>
<gene>
    <name evidence="3" type="ORF">FB380_004743</name>
</gene>
<dbReference type="AlphaFoldDB" id="A0A846LQV7"/>
<dbReference type="SUPFAM" id="SSF55073">
    <property type="entry name" value="Nucleotide cyclase"/>
    <property type="match status" value="1"/>
</dbReference>
<dbReference type="CDD" id="cd00130">
    <property type="entry name" value="PAS"/>
    <property type="match status" value="1"/>
</dbReference>
<feature type="domain" description="PAS" evidence="1">
    <location>
        <begin position="25"/>
        <end position="96"/>
    </location>
</feature>
<accession>A0A846LQV7</accession>
<sequence>MNDFDASDGNPDPCPGRQLAASAPLQSLASAVVASTGAMVVVVDEEGYILLTNTALENFTGERADDLRGRPFWEVYVIPGDVLPARAALQAAMTDGRGFASEADWVAAGGALRRVVMQCSVLFGHDRKPTAIACVAVDVTEVHRRSTIDALTGAGNRAALFDALTRHLAEPALGQRCADGPQTSAGCGVLFCDMDEFKAVNDMHGHGVGDDLLIEITRRLQRETRPEDTVTRPGGDEFVVVCPGMNEASLDTFANRVFARLGEPFPAPLGLLHVHPSIGTALAHPGEHPDDVLARADAAMYRIKHRRRPSASTERAPKPPGPV</sequence>
<dbReference type="Gene3D" id="3.30.450.20">
    <property type="entry name" value="PAS domain"/>
    <property type="match status" value="1"/>
</dbReference>
<dbReference type="PROSITE" id="PS50887">
    <property type="entry name" value="GGDEF"/>
    <property type="match status" value="1"/>
</dbReference>
<keyword evidence="3" id="KW-0378">Hydrolase</keyword>
<dbReference type="PANTHER" id="PTHR44757:SF2">
    <property type="entry name" value="BIOFILM ARCHITECTURE MAINTENANCE PROTEIN MBAA"/>
    <property type="match status" value="1"/>
</dbReference>
<dbReference type="SMART" id="SM00267">
    <property type="entry name" value="GGDEF"/>
    <property type="match status" value="1"/>
</dbReference>
<evidence type="ECO:0000259" key="1">
    <source>
        <dbReference type="PROSITE" id="PS50112"/>
    </source>
</evidence>
<protein>
    <submittedName>
        <fullName evidence="3">Cyclic di-GMP phosphodiesterase Gmr</fullName>
        <ecNumber evidence="3">3.1.4.52</ecNumber>
    </submittedName>
</protein>
<dbReference type="EC" id="3.1.4.52" evidence="3"/>
<comment type="caution">
    <text evidence="3">The sequence shown here is derived from an EMBL/GenBank/DDBJ whole genome shotgun (WGS) entry which is preliminary data.</text>
</comment>
<dbReference type="Pfam" id="PF08448">
    <property type="entry name" value="PAS_4"/>
    <property type="match status" value="1"/>
</dbReference>
<dbReference type="CDD" id="cd01949">
    <property type="entry name" value="GGDEF"/>
    <property type="match status" value="1"/>
</dbReference>
<proteinExistence type="predicted"/>
<dbReference type="InterPro" id="IPR000160">
    <property type="entry name" value="GGDEF_dom"/>
</dbReference>
<dbReference type="NCBIfam" id="TIGR00254">
    <property type="entry name" value="GGDEF"/>
    <property type="match status" value="1"/>
</dbReference>
<dbReference type="PANTHER" id="PTHR44757">
    <property type="entry name" value="DIGUANYLATE CYCLASE DGCP"/>
    <property type="match status" value="1"/>
</dbReference>
<dbReference type="SUPFAM" id="SSF55785">
    <property type="entry name" value="PYP-like sensor domain (PAS domain)"/>
    <property type="match status" value="1"/>
</dbReference>
<dbReference type="GO" id="GO:0071111">
    <property type="term" value="F:cyclic-guanylate-specific phosphodiesterase activity"/>
    <property type="evidence" value="ECO:0007669"/>
    <property type="project" value="UniProtKB-EC"/>
</dbReference>
<dbReference type="InterPro" id="IPR000014">
    <property type="entry name" value="PAS"/>
</dbReference>
<dbReference type="InterPro" id="IPR052155">
    <property type="entry name" value="Biofilm_reg_signaling"/>
</dbReference>
<dbReference type="Proteomes" id="UP000552836">
    <property type="component" value="Unassembled WGS sequence"/>
</dbReference>
<dbReference type="InterPro" id="IPR035965">
    <property type="entry name" value="PAS-like_dom_sf"/>
</dbReference>
<dbReference type="InterPro" id="IPR013656">
    <property type="entry name" value="PAS_4"/>
</dbReference>
<dbReference type="Gene3D" id="3.30.70.270">
    <property type="match status" value="1"/>
</dbReference>
<dbReference type="InterPro" id="IPR043128">
    <property type="entry name" value="Rev_trsase/Diguanyl_cyclase"/>
</dbReference>
<dbReference type="RefSeq" id="WP_166757784.1">
    <property type="nucleotide sequence ID" value="NZ_BMMI01000018.1"/>
</dbReference>
<dbReference type="InterPro" id="IPR029787">
    <property type="entry name" value="Nucleotide_cyclase"/>
</dbReference>
<dbReference type="Pfam" id="PF00990">
    <property type="entry name" value="GGDEF"/>
    <property type="match status" value="1"/>
</dbReference>
<evidence type="ECO:0000313" key="3">
    <source>
        <dbReference type="EMBL" id="NIH70233.1"/>
    </source>
</evidence>
<reference evidence="3 4" key="1">
    <citation type="submission" date="2020-02" db="EMBL/GenBank/DDBJ databases">
        <title>Sequencing the genomes of 1000 actinobacteria strains.</title>
        <authorList>
            <person name="Klenk H.-P."/>
        </authorList>
    </citation>
    <scope>NUCLEOTIDE SEQUENCE [LARGE SCALE GENOMIC DNA]</scope>
    <source>
        <strain evidence="3 4">DSM 45201</strain>
    </source>
</reference>
<dbReference type="PROSITE" id="PS50112">
    <property type="entry name" value="PAS"/>
    <property type="match status" value="1"/>
</dbReference>
<evidence type="ECO:0000313" key="4">
    <source>
        <dbReference type="Proteomes" id="UP000552836"/>
    </source>
</evidence>
<organism evidence="3 4">
    <name type="scientific">Modestobacter marinus</name>
    <dbReference type="NCBI Taxonomy" id="477641"/>
    <lineage>
        <taxon>Bacteria</taxon>
        <taxon>Bacillati</taxon>
        <taxon>Actinomycetota</taxon>
        <taxon>Actinomycetes</taxon>
        <taxon>Geodermatophilales</taxon>
        <taxon>Geodermatophilaceae</taxon>
        <taxon>Modestobacter</taxon>
    </lineage>
</organism>
<dbReference type="EMBL" id="JAAMPA010000004">
    <property type="protein sequence ID" value="NIH70233.1"/>
    <property type="molecule type" value="Genomic_DNA"/>
</dbReference>
<evidence type="ECO:0000259" key="2">
    <source>
        <dbReference type="PROSITE" id="PS50887"/>
    </source>
</evidence>